<dbReference type="Pfam" id="PF00155">
    <property type="entry name" value="Aminotran_1_2"/>
    <property type="match status" value="1"/>
</dbReference>
<dbReference type="InterPro" id="IPR015422">
    <property type="entry name" value="PyrdxlP-dep_Trfase_small"/>
</dbReference>
<evidence type="ECO:0000256" key="3">
    <source>
        <dbReference type="ARBA" id="ARBA00022576"/>
    </source>
</evidence>
<evidence type="ECO:0000256" key="2">
    <source>
        <dbReference type="ARBA" id="ARBA00007441"/>
    </source>
</evidence>
<proteinExistence type="inferred from homology"/>
<name>A0A6P0UB78_9FLAO</name>
<dbReference type="PANTHER" id="PTHR43807:SF20">
    <property type="entry name" value="FI04487P"/>
    <property type="match status" value="1"/>
</dbReference>
<evidence type="ECO:0000313" key="7">
    <source>
        <dbReference type="EMBL" id="NER09852.1"/>
    </source>
</evidence>
<protein>
    <submittedName>
        <fullName evidence="7">Aminotransferase class I/II-fold pyridoxal phosphate-dependent enzyme</fullName>
    </submittedName>
</protein>
<keyword evidence="8" id="KW-1185">Reference proteome</keyword>
<feature type="domain" description="Aminotransferase class I/classII large" evidence="6">
    <location>
        <begin position="28"/>
        <end position="376"/>
    </location>
</feature>
<evidence type="ECO:0000256" key="1">
    <source>
        <dbReference type="ARBA" id="ARBA00001933"/>
    </source>
</evidence>
<dbReference type="InterPro" id="IPR004839">
    <property type="entry name" value="Aminotransferase_I/II_large"/>
</dbReference>
<keyword evidence="5" id="KW-0663">Pyridoxal phosphate</keyword>
<dbReference type="Gene3D" id="3.90.1150.10">
    <property type="entry name" value="Aspartate Aminotransferase, domain 1"/>
    <property type="match status" value="1"/>
</dbReference>
<sequence length="381" mass="42736">MESLPSKLPDIQSSIFTVIGKWANEHKALNLSQGFPNFGADPKLLELVAEAMKAGYNQYAPMEGIYSLREVISEKIHALYGKSYDPDKEITLVAGATQGIFTAITAVVHKGDEVIVFKPAYDCYEPAITLNGGITVPLQMKGREYRIDWEEFRSAITEKTRLVIINSPHNPTGTVLSDNDMKELSAALSGTDVLVLSDEVYEHMVFDGEGQRSVSKYPGLAERSFAMASFGKTFHVTGWKMGYCVAPAYLMKEFRKVHEFNVYAINHPIQRALAQYLSEPKHYLNLSDFFQRKRDLFLEAIAPSRFSFTPSKGTYFQLLDYSGITDEGDVEFARRLIQEKGIASIPISVFNLGNLDQNQLRFCFAKTDDTLYKAAEILNAI</sequence>
<dbReference type="Gene3D" id="3.40.640.10">
    <property type="entry name" value="Type I PLP-dependent aspartate aminotransferase-like (Major domain)"/>
    <property type="match status" value="1"/>
</dbReference>
<dbReference type="InterPro" id="IPR015424">
    <property type="entry name" value="PyrdxlP-dep_Trfase"/>
</dbReference>
<keyword evidence="4 7" id="KW-0808">Transferase</keyword>
<evidence type="ECO:0000256" key="4">
    <source>
        <dbReference type="ARBA" id="ARBA00022679"/>
    </source>
</evidence>
<organism evidence="7 8">
    <name type="scientific">Muriicola jejuensis</name>
    <dbReference type="NCBI Taxonomy" id="504488"/>
    <lineage>
        <taxon>Bacteria</taxon>
        <taxon>Pseudomonadati</taxon>
        <taxon>Bacteroidota</taxon>
        <taxon>Flavobacteriia</taxon>
        <taxon>Flavobacteriales</taxon>
        <taxon>Flavobacteriaceae</taxon>
        <taxon>Muriicola</taxon>
    </lineage>
</organism>
<dbReference type="NCBIfam" id="NF006569">
    <property type="entry name" value="PRK09082.1"/>
    <property type="match status" value="1"/>
</dbReference>
<dbReference type="NCBIfam" id="NF009079">
    <property type="entry name" value="PRK12414.1"/>
    <property type="match status" value="1"/>
</dbReference>
<evidence type="ECO:0000259" key="6">
    <source>
        <dbReference type="Pfam" id="PF00155"/>
    </source>
</evidence>
<dbReference type="SUPFAM" id="SSF53383">
    <property type="entry name" value="PLP-dependent transferases"/>
    <property type="match status" value="1"/>
</dbReference>
<comment type="similarity">
    <text evidence="2">Belongs to the class-I pyridoxal-phosphate-dependent aminotransferase family.</text>
</comment>
<accession>A0A6P0UB78</accession>
<dbReference type="FunFam" id="3.40.640.10:FF:000033">
    <property type="entry name" value="Aspartate aminotransferase"/>
    <property type="match status" value="1"/>
</dbReference>
<dbReference type="InterPro" id="IPR051326">
    <property type="entry name" value="Kynurenine-oxoglutarate_AT"/>
</dbReference>
<comment type="cofactor">
    <cofactor evidence="1">
        <name>pyridoxal 5'-phosphate</name>
        <dbReference type="ChEBI" id="CHEBI:597326"/>
    </cofactor>
</comment>
<dbReference type="GO" id="GO:0016212">
    <property type="term" value="F:kynurenine-oxoglutarate transaminase activity"/>
    <property type="evidence" value="ECO:0007669"/>
    <property type="project" value="TreeGrafter"/>
</dbReference>
<keyword evidence="3 7" id="KW-0032">Aminotransferase</keyword>
<dbReference type="PANTHER" id="PTHR43807">
    <property type="entry name" value="FI04487P"/>
    <property type="match status" value="1"/>
</dbReference>
<comment type="caution">
    <text evidence="7">The sequence shown here is derived from an EMBL/GenBank/DDBJ whole genome shotgun (WGS) entry which is preliminary data.</text>
</comment>
<dbReference type="Proteomes" id="UP000468443">
    <property type="component" value="Unassembled WGS sequence"/>
</dbReference>
<dbReference type="AlphaFoldDB" id="A0A6P0UB78"/>
<reference evidence="7 8" key="1">
    <citation type="submission" date="2020-01" db="EMBL/GenBank/DDBJ databases">
        <title>Muriicola jejuensis KCTC 22299.</title>
        <authorList>
            <person name="Wang G."/>
        </authorList>
    </citation>
    <scope>NUCLEOTIDE SEQUENCE [LARGE SCALE GENOMIC DNA]</scope>
    <source>
        <strain evidence="7 8">KCTC 22299</strain>
    </source>
</reference>
<evidence type="ECO:0000313" key="8">
    <source>
        <dbReference type="Proteomes" id="UP000468443"/>
    </source>
</evidence>
<dbReference type="EMBL" id="JAABOP010000001">
    <property type="protein sequence ID" value="NER09852.1"/>
    <property type="molecule type" value="Genomic_DNA"/>
</dbReference>
<dbReference type="GO" id="GO:0005737">
    <property type="term" value="C:cytoplasm"/>
    <property type="evidence" value="ECO:0007669"/>
    <property type="project" value="TreeGrafter"/>
</dbReference>
<dbReference type="GO" id="GO:0030170">
    <property type="term" value="F:pyridoxal phosphate binding"/>
    <property type="evidence" value="ECO:0007669"/>
    <property type="project" value="InterPro"/>
</dbReference>
<dbReference type="CDD" id="cd00609">
    <property type="entry name" value="AAT_like"/>
    <property type="match status" value="1"/>
</dbReference>
<dbReference type="InterPro" id="IPR015421">
    <property type="entry name" value="PyrdxlP-dep_Trfase_major"/>
</dbReference>
<evidence type="ECO:0000256" key="5">
    <source>
        <dbReference type="ARBA" id="ARBA00022898"/>
    </source>
</evidence>
<gene>
    <name evidence="7" type="ORF">GWK09_04950</name>
</gene>